<evidence type="ECO:0000256" key="4">
    <source>
        <dbReference type="ARBA" id="ARBA00022884"/>
    </source>
</evidence>
<comment type="similarity">
    <text evidence="1">Belongs to the GTP-binding SRP family. SRP54 subfamily.</text>
</comment>
<dbReference type="AlphaFoldDB" id="A0A484H6H4"/>
<evidence type="ECO:0000256" key="7">
    <source>
        <dbReference type="ARBA" id="ARBA00023274"/>
    </source>
</evidence>
<sequence length="472" mass="51357">MFESLSSRLGQIFGRLKRRATLAAVDVNEVMREVRIALLEADVALPVVKDFIARVRAGAVGQEVIRSVTPGQMVVKIVHDALVEVLGTTGVGLDLARSPPVAVLVVGLQGSGKTTTSAKMGLYLKIQERRRVLMVSLDVYRPAAQEQLAVLGRQAGIATLSIIHGQTPVAIARRAMDEGRNGGFDVIILDTAGRLHIDPVLMAEVTAVRNAIAPAEILLVADAMTGQDAVNLARTFNEQLHLTGIVLTRVDGDARGGAALSMRAVTGKPIKLLGTGEKLEALESFHPDRLARRILGMGDVISLVEKAAATIRREEAEEIALKMLEGRFDLNDLLAQLRQVRKMGDLKDLFCLLPGSDKLKRKVSDAHVNEKLLIHQEAIILSMTPAERCHPEIIKASRKRRIALGCGLTVQEVNKLLKWYQQVAQMTKGMRKMKQKGQLERLLSGVGWPPSLPMGTPGQHLTSSAPPRRGRK</sequence>
<dbReference type="InterPro" id="IPR027417">
    <property type="entry name" value="P-loop_NTPase"/>
</dbReference>
<dbReference type="InterPro" id="IPR022941">
    <property type="entry name" value="SRP54"/>
</dbReference>
<keyword evidence="4" id="KW-0694">RNA-binding</keyword>
<keyword evidence="5" id="KW-0342">GTP-binding</keyword>
<evidence type="ECO:0000256" key="9">
    <source>
        <dbReference type="SAM" id="MobiDB-lite"/>
    </source>
</evidence>
<dbReference type="GO" id="GO:0005786">
    <property type="term" value="C:signal recognition particle, endoplasmic reticulum targeting"/>
    <property type="evidence" value="ECO:0007669"/>
    <property type="project" value="UniProtKB-KW"/>
</dbReference>
<dbReference type="PROSITE" id="PS00300">
    <property type="entry name" value="SRP54"/>
    <property type="match status" value="1"/>
</dbReference>
<dbReference type="SUPFAM" id="SSF47446">
    <property type="entry name" value="Signal peptide-binding domain"/>
    <property type="match status" value="1"/>
</dbReference>
<keyword evidence="2" id="KW-0547">Nucleotide-binding</keyword>
<evidence type="ECO:0000256" key="2">
    <source>
        <dbReference type="ARBA" id="ARBA00022741"/>
    </source>
</evidence>
<dbReference type="GO" id="GO:0008312">
    <property type="term" value="F:7S RNA binding"/>
    <property type="evidence" value="ECO:0007669"/>
    <property type="project" value="InterPro"/>
</dbReference>
<dbReference type="CDD" id="cd18539">
    <property type="entry name" value="SRP_G"/>
    <property type="match status" value="1"/>
</dbReference>
<dbReference type="GO" id="GO:0005525">
    <property type="term" value="F:GTP binding"/>
    <property type="evidence" value="ECO:0007669"/>
    <property type="project" value="UniProtKB-KW"/>
</dbReference>
<dbReference type="InterPro" id="IPR013822">
    <property type="entry name" value="Signal_recog_particl_SRP54_hlx"/>
</dbReference>
<dbReference type="EC" id="3.6.5.4" evidence="8"/>
<organism evidence="11">
    <name type="scientific">invertebrate metagenome</name>
    <dbReference type="NCBI Taxonomy" id="1711999"/>
    <lineage>
        <taxon>unclassified sequences</taxon>
        <taxon>metagenomes</taxon>
        <taxon>organismal metagenomes</taxon>
    </lineage>
</organism>
<dbReference type="NCBIfam" id="TIGR00959">
    <property type="entry name" value="ffh"/>
    <property type="match status" value="1"/>
</dbReference>
<feature type="region of interest" description="Disordered" evidence="9">
    <location>
        <begin position="448"/>
        <end position="472"/>
    </location>
</feature>
<keyword evidence="3" id="KW-0378">Hydrolase</keyword>
<dbReference type="InterPro" id="IPR004125">
    <property type="entry name" value="Signal_recog_particle_SRP54_M"/>
</dbReference>
<name>A0A484H6H4_9ZZZZ</name>
<dbReference type="EMBL" id="LR026963">
    <property type="protein sequence ID" value="VBB69020.1"/>
    <property type="molecule type" value="Genomic_DNA"/>
</dbReference>
<dbReference type="SUPFAM" id="SSF52540">
    <property type="entry name" value="P-loop containing nucleoside triphosphate hydrolases"/>
    <property type="match status" value="1"/>
</dbReference>
<evidence type="ECO:0000256" key="1">
    <source>
        <dbReference type="ARBA" id="ARBA00005450"/>
    </source>
</evidence>
<feature type="domain" description="SRP54-type proteins GTP-binding" evidence="10">
    <location>
        <begin position="269"/>
        <end position="282"/>
    </location>
</feature>
<dbReference type="SMART" id="SM00382">
    <property type="entry name" value="AAA"/>
    <property type="match status" value="1"/>
</dbReference>
<dbReference type="Gene3D" id="3.40.50.300">
    <property type="entry name" value="P-loop containing nucleotide triphosphate hydrolases"/>
    <property type="match status" value="1"/>
</dbReference>
<evidence type="ECO:0000313" key="11">
    <source>
        <dbReference type="EMBL" id="VBB69020.1"/>
    </source>
</evidence>
<dbReference type="Gene3D" id="1.10.260.30">
    <property type="entry name" value="Signal recognition particle, SRP54 subunit, M-domain"/>
    <property type="match status" value="1"/>
</dbReference>
<evidence type="ECO:0000256" key="3">
    <source>
        <dbReference type="ARBA" id="ARBA00022801"/>
    </source>
</evidence>
<dbReference type="InterPro" id="IPR000897">
    <property type="entry name" value="SRP54_GTPase_dom"/>
</dbReference>
<dbReference type="PANTHER" id="PTHR11564">
    <property type="entry name" value="SIGNAL RECOGNITION PARTICLE 54K PROTEIN SRP54"/>
    <property type="match status" value="1"/>
</dbReference>
<dbReference type="GO" id="GO:0003924">
    <property type="term" value="F:GTPase activity"/>
    <property type="evidence" value="ECO:0007669"/>
    <property type="project" value="InterPro"/>
</dbReference>
<dbReference type="Gene3D" id="1.20.120.140">
    <property type="entry name" value="Signal recognition particle SRP54, nucleotide-binding domain"/>
    <property type="match status" value="1"/>
</dbReference>
<keyword evidence="7" id="KW-0687">Ribonucleoprotein</keyword>
<keyword evidence="6" id="KW-0733">Signal recognition particle</keyword>
<evidence type="ECO:0000256" key="8">
    <source>
        <dbReference type="ARBA" id="ARBA00035672"/>
    </source>
</evidence>
<dbReference type="InterPro" id="IPR036891">
    <property type="entry name" value="Signal_recog_part_SRP54_M_sf"/>
</dbReference>
<evidence type="ECO:0000259" key="10">
    <source>
        <dbReference type="PROSITE" id="PS00300"/>
    </source>
</evidence>
<evidence type="ECO:0000256" key="6">
    <source>
        <dbReference type="ARBA" id="ARBA00023135"/>
    </source>
</evidence>
<dbReference type="Pfam" id="PF02978">
    <property type="entry name" value="SRP_SPB"/>
    <property type="match status" value="1"/>
</dbReference>
<evidence type="ECO:0000256" key="5">
    <source>
        <dbReference type="ARBA" id="ARBA00023134"/>
    </source>
</evidence>
<gene>
    <name evidence="11" type="ORF">RIEGSTA812A_PEG_493</name>
</gene>
<dbReference type="InterPro" id="IPR042101">
    <property type="entry name" value="SRP54_N_sf"/>
</dbReference>
<protein>
    <recommendedName>
        <fullName evidence="8">signal-recognition-particle GTPase</fullName>
        <ecNumber evidence="8">3.6.5.4</ecNumber>
    </recommendedName>
</protein>
<dbReference type="Pfam" id="PF02881">
    <property type="entry name" value="SRP54_N"/>
    <property type="match status" value="1"/>
</dbReference>
<dbReference type="HAMAP" id="MF_00306">
    <property type="entry name" value="SRP54"/>
    <property type="match status" value="1"/>
</dbReference>
<dbReference type="InterPro" id="IPR003593">
    <property type="entry name" value="AAA+_ATPase"/>
</dbReference>
<dbReference type="Pfam" id="PF00448">
    <property type="entry name" value="SRP54"/>
    <property type="match status" value="1"/>
</dbReference>
<dbReference type="SMART" id="SM00963">
    <property type="entry name" value="SRP54_N"/>
    <property type="match status" value="1"/>
</dbReference>
<dbReference type="InterPro" id="IPR004780">
    <property type="entry name" value="SRP"/>
</dbReference>
<dbReference type="SMART" id="SM00962">
    <property type="entry name" value="SRP54"/>
    <property type="match status" value="1"/>
</dbReference>
<accession>A0A484H6H4</accession>
<dbReference type="GO" id="GO:0006614">
    <property type="term" value="P:SRP-dependent cotranslational protein targeting to membrane"/>
    <property type="evidence" value="ECO:0007669"/>
    <property type="project" value="InterPro"/>
</dbReference>
<reference evidence="11" key="1">
    <citation type="submission" date="2018-10" db="EMBL/GenBank/DDBJ databases">
        <authorList>
            <person name="Gruber-Vodicka H."/>
            <person name="Jaeckle O."/>
        </authorList>
    </citation>
    <scope>NUCLEOTIDE SEQUENCE</scope>
</reference>
<proteinExistence type="inferred from homology"/>
<dbReference type="PANTHER" id="PTHR11564:SF5">
    <property type="entry name" value="SIGNAL RECOGNITION PARTICLE SUBUNIT SRP54"/>
    <property type="match status" value="1"/>
</dbReference>